<dbReference type="Gene3D" id="3.40.630.30">
    <property type="match status" value="1"/>
</dbReference>
<dbReference type="GO" id="GO:0016747">
    <property type="term" value="F:acyltransferase activity, transferring groups other than amino-acyl groups"/>
    <property type="evidence" value="ECO:0007669"/>
    <property type="project" value="InterPro"/>
</dbReference>
<dbReference type="InterPro" id="IPR000182">
    <property type="entry name" value="GNAT_dom"/>
</dbReference>
<accession>A0A0K9XBZ0</accession>
<dbReference type="InterPro" id="IPR036514">
    <property type="entry name" value="SGNH_hydro_sf"/>
</dbReference>
<evidence type="ECO:0000259" key="1">
    <source>
        <dbReference type="PROSITE" id="PS51186"/>
    </source>
</evidence>
<sequence>MDRTGNPSPSHRTTPPALDRLRALHQAGVLGREYGRLSRLLAELESDEDLARAGRLLARLDPDEVVRASATASRPVDEITVVITGHGTLDPLVAPLTAQLARHGLLLRPLVSDFDAYLRDLQDPGSLLYTAGAQLALCVLDEGVVFDEVPTPWSVADVEEATTAKLAQLERLTARYARSGGHLVLNTVPLRRHRTHQLVDHRSRSELGVVWREFNAGLLRLGTRHPEVTVVDLDPLVAEGGPVAEPRLSAYFRTHLGDELLGQYAREIGHLVRARRGATKKVIAVDLDNTLWDGVLGDDGLEGIAAAATPRGEAFGRFQGVLRQLRHQGVLLAVASKNDRSAVEQALREHPDMTLREDDFVRIKANWRPKDANLAELADELNLGLDSFVFVDDSPFETGLVASSLPDVTVVRLDEEPALHVERLLADGWFDAPELTAEDRARTEQYRGEAARRELLGGTGSLEEFLAGLDTTARLSRAAGRDIPRIARLTQRTNQFHLATRRMGTDEVRAAAEDPDHLVLALHAGDRFGDSGLVGALFVRREGATWHLDNALLSCRVFSRGIEQAAVRALLAHARATGAHEVRAVYRPSRKNGRFRDFYPGLGFSVVTESAEELVLRHDLSVLPEPVPHVRMETAFEGTAQP</sequence>
<evidence type="ECO:0000313" key="2">
    <source>
        <dbReference type="EMBL" id="KNB50935.1"/>
    </source>
</evidence>
<dbReference type="RefSeq" id="WP_049717540.1">
    <property type="nucleotide sequence ID" value="NZ_LFXA01000012.1"/>
</dbReference>
<dbReference type="InterPro" id="IPR036412">
    <property type="entry name" value="HAD-like_sf"/>
</dbReference>
<dbReference type="Gene3D" id="3.40.50.1110">
    <property type="entry name" value="SGNH hydrolase"/>
    <property type="match status" value="1"/>
</dbReference>
<dbReference type="SUPFAM" id="SSF56784">
    <property type="entry name" value="HAD-like"/>
    <property type="match status" value="1"/>
</dbReference>
<protein>
    <submittedName>
        <fullName evidence="2">Methoxymalonyl-ACP biosynthesis protein FkbH</fullName>
    </submittedName>
</protein>
<dbReference type="NCBIfam" id="TIGR01686">
    <property type="entry name" value="FkbH"/>
    <property type="match status" value="1"/>
</dbReference>
<dbReference type="SUPFAM" id="SSF55729">
    <property type="entry name" value="Acyl-CoA N-acyltransferases (Nat)"/>
    <property type="match status" value="1"/>
</dbReference>
<evidence type="ECO:0000313" key="3">
    <source>
        <dbReference type="Proteomes" id="UP000037288"/>
    </source>
</evidence>
<dbReference type="OrthoDB" id="323926at2"/>
<dbReference type="STRING" id="1678637.AC230_19340"/>
<dbReference type="PATRIC" id="fig|1678637.3.peg.4157"/>
<feature type="domain" description="N-acetyltransferase" evidence="1">
    <location>
        <begin position="473"/>
        <end position="637"/>
    </location>
</feature>
<proteinExistence type="predicted"/>
<dbReference type="Proteomes" id="UP000037288">
    <property type="component" value="Unassembled WGS sequence"/>
</dbReference>
<dbReference type="PROSITE" id="PS51186">
    <property type="entry name" value="GNAT"/>
    <property type="match status" value="1"/>
</dbReference>
<name>A0A0K9XBZ0_9ACTN</name>
<dbReference type="NCBIfam" id="TIGR01681">
    <property type="entry name" value="HAD-SF-IIIC"/>
    <property type="match status" value="1"/>
</dbReference>
<dbReference type="InterPro" id="IPR016181">
    <property type="entry name" value="Acyl_CoA_acyltransferase"/>
</dbReference>
<organism evidence="2 3">
    <name type="scientific">Streptomyces caatingaensis</name>
    <dbReference type="NCBI Taxonomy" id="1678637"/>
    <lineage>
        <taxon>Bacteria</taxon>
        <taxon>Bacillati</taxon>
        <taxon>Actinomycetota</taxon>
        <taxon>Actinomycetes</taxon>
        <taxon>Kitasatosporales</taxon>
        <taxon>Streptomycetaceae</taxon>
        <taxon>Streptomyces</taxon>
    </lineage>
</organism>
<dbReference type="AlphaFoldDB" id="A0A0K9XBZ0"/>
<reference evidence="3" key="1">
    <citation type="submission" date="2015-07" db="EMBL/GenBank/DDBJ databases">
        <title>Draft genome sequence of Streptomyces sp. CMAA 1322, a bacterium isolated from Caatinga biome, from dry forest semiarid of Brazil.</title>
        <authorList>
            <person name="Santos S.N."/>
            <person name="Gacesa R."/>
            <person name="Taketani R.G."/>
            <person name="Long P.F."/>
            <person name="Melo I.S."/>
        </authorList>
    </citation>
    <scope>NUCLEOTIDE SEQUENCE [LARGE SCALE GENOMIC DNA]</scope>
    <source>
        <strain evidence="3">CMAA 1322</strain>
    </source>
</reference>
<dbReference type="Gene3D" id="3.40.50.1000">
    <property type="entry name" value="HAD superfamily/HAD-like"/>
    <property type="match status" value="1"/>
</dbReference>
<dbReference type="InterPro" id="IPR023214">
    <property type="entry name" value="HAD_sf"/>
</dbReference>
<keyword evidence="3" id="KW-1185">Reference proteome</keyword>
<gene>
    <name evidence="2" type="ORF">AC230_19340</name>
</gene>
<dbReference type="InterPro" id="IPR010033">
    <property type="entry name" value="HAD_SF_ppase_IIIC"/>
</dbReference>
<comment type="caution">
    <text evidence="2">The sequence shown here is derived from an EMBL/GenBank/DDBJ whole genome shotgun (WGS) entry which is preliminary data.</text>
</comment>
<dbReference type="InterPro" id="IPR010037">
    <property type="entry name" value="FkbH_domain"/>
</dbReference>
<dbReference type="EMBL" id="LFXA01000012">
    <property type="protein sequence ID" value="KNB50935.1"/>
    <property type="molecule type" value="Genomic_DNA"/>
</dbReference>